<reference evidence="1 2" key="1">
    <citation type="submission" date="2019-03" db="EMBL/GenBank/DDBJ databases">
        <title>Draft genome sequences of novel Actinobacteria.</title>
        <authorList>
            <person name="Sahin N."/>
            <person name="Ay H."/>
            <person name="Saygin H."/>
        </authorList>
    </citation>
    <scope>NUCLEOTIDE SEQUENCE [LARGE SCALE GENOMIC DNA]</scope>
    <source>
        <strain evidence="1 2">H3C3</strain>
    </source>
</reference>
<dbReference type="RefSeq" id="WP_131901399.1">
    <property type="nucleotide sequence ID" value="NZ_SMKU01000293.1"/>
</dbReference>
<keyword evidence="2" id="KW-1185">Reference proteome</keyword>
<protein>
    <recommendedName>
        <fullName evidence="3">DUF222 domain-containing protein</fullName>
    </recommendedName>
</protein>
<evidence type="ECO:0000313" key="2">
    <source>
        <dbReference type="Proteomes" id="UP000294513"/>
    </source>
</evidence>
<dbReference type="AlphaFoldDB" id="A0A4R5AF33"/>
<evidence type="ECO:0000313" key="1">
    <source>
        <dbReference type="EMBL" id="TDD71168.1"/>
    </source>
</evidence>
<dbReference type="Proteomes" id="UP000294513">
    <property type="component" value="Unassembled WGS sequence"/>
</dbReference>
<proteinExistence type="predicted"/>
<name>A0A4R5AF33_9ACTN</name>
<sequence length="123" mass="12969">MSGPDGERGRQARVFRQRIGRLSGLCRSLGLDVDADALDRMAGAAPSADIVRLVAAPEEHTAAQIGTRVSAWVGAAVDAGLARPGERDALEEVLVAELLIERSSLGCGPTHTRFIQSRPRGLA</sequence>
<dbReference type="EMBL" id="SMKU01000293">
    <property type="protein sequence ID" value="TDD71168.1"/>
    <property type="molecule type" value="Genomic_DNA"/>
</dbReference>
<evidence type="ECO:0008006" key="3">
    <source>
        <dbReference type="Google" id="ProtNLM"/>
    </source>
</evidence>
<accession>A0A4R5AF33</accession>
<comment type="caution">
    <text evidence="1">The sequence shown here is derived from an EMBL/GenBank/DDBJ whole genome shotgun (WGS) entry which is preliminary data.</text>
</comment>
<organism evidence="1 2">
    <name type="scientific">Actinomadura rubrisoli</name>
    <dbReference type="NCBI Taxonomy" id="2530368"/>
    <lineage>
        <taxon>Bacteria</taxon>
        <taxon>Bacillati</taxon>
        <taxon>Actinomycetota</taxon>
        <taxon>Actinomycetes</taxon>
        <taxon>Streptosporangiales</taxon>
        <taxon>Thermomonosporaceae</taxon>
        <taxon>Actinomadura</taxon>
    </lineage>
</organism>
<gene>
    <name evidence="1" type="ORF">E1298_36025</name>
</gene>